<dbReference type="InterPro" id="IPR006143">
    <property type="entry name" value="RND_pump_MFP"/>
</dbReference>
<feature type="domain" description="Multidrug resistance protein MdtA-like alpha-helical hairpin" evidence="2">
    <location>
        <begin position="26"/>
        <end position="85"/>
    </location>
</feature>
<keyword evidence="6" id="KW-1185">Reference proteome</keyword>
<sequence>MDIGSHVKAGDLLAEIETPELNAQKRQAAADLNTAIANNKLAQSTAKRWINLLKTDSVSKQETDEKVSAAQALQAAMSSAKANLDRLTELVGFERVIAPFDGIITARATDIGALINSGSSTTAKPLFRIAQTNPLRIYVKVPQNYSARITSNLVVSLHFAEHPGQEFPAKLLDTAKAIDPTTRTLLAQFTAENKDEVLLPGGYTEVWFSLSLPPHTVRIPVNTLLFRAQGLQVATVDKDQKIVLKSVTINRDFGAEVEIATGVTPGERIVINPPDSITDGEVVRVVS</sequence>
<accession>G9ESX9</accession>
<reference evidence="5 6" key="1">
    <citation type="journal article" date="2011" name="BMC Genomics">
        <title>Insight into cross-talk between intra-amoebal pathogens.</title>
        <authorList>
            <person name="Gimenez G."/>
            <person name="Bertelli C."/>
            <person name="Moliner C."/>
            <person name="Robert C."/>
            <person name="Raoult D."/>
            <person name="Fournier P.E."/>
            <person name="Greub G."/>
        </authorList>
    </citation>
    <scope>NUCLEOTIDE SEQUENCE [LARGE SCALE GENOMIC DNA]</scope>
    <source>
        <strain evidence="5 6">LLAP12</strain>
    </source>
</reference>
<dbReference type="Pfam" id="PF25876">
    <property type="entry name" value="HH_MFP_RND"/>
    <property type="match status" value="1"/>
</dbReference>
<dbReference type="Proteomes" id="UP000002770">
    <property type="component" value="Unassembled WGS sequence"/>
</dbReference>
<evidence type="ECO:0000256" key="1">
    <source>
        <dbReference type="ARBA" id="ARBA00009477"/>
    </source>
</evidence>
<dbReference type="GO" id="GO:1990281">
    <property type="term" value="C:efflux pump complex"/>
    <property type="evidence" value="ECO:0007669"/>
    <property type="project" value="TreeGrafter"/>
</dbReference>
<dbReference type="InterPro" id="IPR058625">
    <property type="entry name" value="MdtA-like_BSH"/>
</dbReference>
<dbReference type="STRING" id="658187.LDG_8407"/>
<organism evidence="5 6">
    <name type="scientific">Legionella drancourtii LLAP12</name>
    <dbReference type="NCBI Taxonomy" id="658187"/>
    <lineage>
        <taxon>Bacteria</taxon>
        <taxon>Pseudomonadati</taxon>
        <taxon>Pseudomonadota</taxon>
        <taxon>Gammaproteobacteria</taxon>
        <taxon>Legionellales</taxon>
        <taxon>Legionellaceae</taxon>
        <taxon>Legionella</taxon>
    </lineage>
</organism>
<dbReference type="Gene3D" id="2.40.420.20">
    <property type="match status" value="1"/>
</dbReference>
<evidence type="ECO:0000259" key="2">
    <source>
        <dbReference type="Pfam" id="PF25876"/>
    </source>
</evidence>
<protein>
    <submittedName>
        <fullName evidence="5">Uncharacterized protein</fullName>
    </submittedName>
</protein>
<dbReference type="InParanoid" id="G9ESX9"/>
<proteinExistence type="inferred from homology"/>
<evidence type="ECO:0000259" key="3">
    <source>
        <dbReference type="Pfam" id="PF25917"/>
    </source>
</evidence>
<dbReference type="Gene3D" id="2.40.30.170">
    <property type="match status" value="1"/>
</dbReference>
<feature type="domain" description="Multidrug resistance protein MdtA-like barrel-sandwich hybrid" evidence="3">
    <location>
        <begin position="2"/>
        <end position="122"/>
    </location>
</feature>
<dbReference type="GO" id="GO:0015562">
    <property type="term" value="F:efflux transmembrane transporter activity"/>
    <property type="evidence" value="ECO:0007669"/>
    <property type="project" value="TreeGrafter"/>
</dbReference>
<feature type="domain" description="CusB-like beta-barrel" evidence="4">
    <location>
        <begin position="138"/>
        <end position="207"/>
    </location>
</feature>
<comment type="similarity">
    <text evidence="1">Belongs to the membrane fusion protein (MFP) (TC 8.A.1) family.</text>
</comment>
<evidence type="ECO:0000259" key="4">
    <source>
        <dbReference type="Pfam" id="PF25954"/>
    </source>
</evidence>
<dbReference type="Gene3D" id="2.40.50.100">
    <property type="match status" value="1"/>
</dbReference>
<evidence type="ECO:0000313" key="6">
    <source>
        <dbReference type="Proteomes" id="UP000002770"/>
    </source>
</evidence>
<dbReference type="InterPro" id="IPR058624">
    <property type="entry name" value="MdtA-like_HH"/>
</dbReference>
<dbReference type="Pfam" id="PF25954">
    <property type="entry name" value="Beta-barrel_RND_2"/>
    <property type="match status" value="1"/>
</dbReference>
<dbReference type="eggNOG" id="COG0845">
    <property type="taxonomic scope" value="Bacteria"/>
</dbReference>
<dbReference type="PANTHER" id="PTHR30469">
    <property type="entry name" value="MULTIDRUG RESISTANCE PROTEIN MDTA"/>
    <property type="match status" value="1"/>
</dbReference>
<dbReference type="EMBL" id="JH413847">
    <property type="protein sequence ID" value="EHL29446.1"/>
    <property type="molecule type" value="Genomic_DNA"/>
</dbReference>
<dbReference type="HOGENOM" id="CLU_018816_1_4_6"/>
<dbReference type="Pfam" id="PF25917">
    <property type="entry name" value="BSH_RND"/>
    <property type="match status" value="1"/>
</dbReference>
<gene>
    <name evidence="5" type="ORF">LDG_8407</name>
</gene>
<dbReference type="NCBIfam" id="TIGR01730">
    <property type="entry name" value="RND_mfp"/>
    <property type="match status" value="1"/>
</dbReference>
<evidence type="ECO:0000313" key="5">
    <source>
        <dbReference type="EMBL" id="EHL29446.1"/>
    </source>
</evidence>
<dbReference type="SUPFAM" id="SSF111369">
    <property type="entry name" value="HlyD-like secretion proteins"/>
    <property type="match status" value="1"/>
</dbReference>
<dbReference type="Gene3D" id="1.10.287.470">
    <property type="entry name" value="Helix hairpin bin"/>
    <property type="match status" value="1"/>
</dbReference>
<dbReference type="AlphaFoldDB" id="G9ESX9"/>
<name>G9ESX9_9GAMM</name>
<dbReference type="PANTHER" id="PTHR30469:SF37">
    <property type="entry name" value="RAGD PROTEIN"/>
    <property type="match status" value="1"/>
</dbReference>
<dbReference type="InterPro" id="IPR058792">
    <property type="entry name" value="Beta-barrel_RND_2"/>
</dbReference>